<proteinExistence type="inferred from homology"/>
<feature type="domain" description="SusD-like N-terminal" evidence="7">
    <location>
        <begin position="44"/>
        <end position="217"/>
    </location>
</feature>
<evidence type="ECO:0000256" key="5">
    <source>
        <dbReference type="ARBA" id="ARBA00023237"/>
    </source>
</evidence>
<keyword evidence="9" id="KW-1185">Reference proteome</keyword>
<dbReference type="CDD" id="cd08977">
    <property type="entry name" value="SusD"/>
    <property type="match status" value="1"/>
</dbReference>
<comment type="similarity">
    <text evidence="2">Belongs to the SusD family.</text>
</comment>
<dbReference type="InterPro" id="IPR012944">
    <property type="entry name" value="SusD_RagB_dom"/>
</dbReference>
<evidence type="ECO:0000256" key="1">
    <source>
        <dbReference type="ARBA" id="ARBA00004442"/>
    </source>
</evidence>
<evidence type="ECO:0000313" key="9">
    <source>
        <dbReference type="Proteomes" id="UP000659124"/>
    </source>
</evidence>
<dbReference type="Pfam" id="PF07980">
    <property type="entry name" value="SusD_RagB"/>
    <property type="match status" value="1"/>
</dbReference>
<dbReference type="Pfam" id="PF14322">
    <property type="entry name" value="SusD-like_3"/>
    <property type="match status" value="1"/>
</dbReference>
<evidence type="ECO:0000256" key="3">
    <source>
        <dbReference type="ARBA" id="ARBA00022729"/>
    </source>
</evidence>
<accession>A0ABR7TX71</accession>
<keyword evidence="4" id="KW-0472">Membrane</keyword>
<dbReference type="PROSITE" id="PS51257">
    <property type="entry name" value="PROKAR_LIPOPROTEIN"/>
    <property type="match status" value="1"/>
</dbReference>
<evidence type="ECO:0000259" key="6">
    <source>
        <dbReference type="Pfam" id="PF07980"/>
    </source>
</evidence>
<keyword evidence="5" id="KW-0998">Cell outer membrane</keyword>
<name>A0ABR7TX71_9BACT</name>
<dbReference type="RefSeq" id="WP_188091357.1">
    <property type="nucleotide sequence ID" value="NZ_JACVFC010000005.1"/>
</dbReference>
<feature type="domain" description="RagB/SusD" evidence="6">
    <location>
        <begin position="339"/>
        <end position="464"/>
    </location>
</feature>
<organism evidence="8 9">
    <name type="scientific">Chitinophaga qingshengii</name>
    <dbReference type="NCBI Taxonomy" id="1569794"/>
    <lineage>
        <taxon>Bacteria</taxon>
        <taxon>Pseudomonadati</taxon>
        <taxon>Bacteroidota</taxon>
        <taxon>Chitinophagia</taxon>
        <taxon>Chitinophagales</taxon>
        <taxon>Chitinophagaceae</taxon>
        <taxon>Chitinophaga</taxon>
    </lineage>
</organism>
<evidence type="ECO:0000256" key="4">
    <source>
        <dbReference type="ARBA" id="ARBA00023136"/>
    </source>
</evidence>
<reference evidence="8 9" key="1">
    <citation type="submission" date="2020-09" db="EMBL/GenBank/DDBJ databases">
        <title>Genome sequences of type strains of Chitinophaga qingshengii and Chitinophaga varians.</title>
        <authorList>
            <person name="Kittiwongwattana C."/>
        </authorList>
    </citation>
    <scope>NUCLEOTIDE SEQUENCE [LARGE SCALE GENOMIC DNA]</scope>
    <source>
        <strain evidence="8 9">JCM 30026</strain>
    </source>
</reference>
<evidence type="ECO:0000259" key="7">
    <source>
        <dbReference type="Pfam" id="PF14322"/>
    </source>
</evidence>
<comment type="caution">
    <text evidence="8">The sequence shown here is derived from an EMBL/GenBank/DDBJ whole genome shotgun (WGS) entry which is preliminary data.</text>
</comment>
<gene>
    <name evidence="8" type="ORF">ICL07_27895</name>
</gene>
<comment type="subcellular location">
    <subcellularLocation>
        <location evidence="1">Cell outer membrane</location>
    </subcellularLocation>
</comment>
<dbReference type="SUPFAM" id="SSF48452">
    <property type="entry name" value="TPR-like"/>
    <property type="match status" value="1"/>
</dbReference>
<dbReference type="InterPro" id="IPR011990">
    <property type="entry name" value="TPR-like_helical_dom_sf"/>
</dbReference>
<dbReference type="Proteomes" id="UP000659124">
    <property type="component" value="Unassembled WGS sequence"/>
</dbReference>
<dbReference type="EMBL" id="JACVFC010000005">
    <property type="protein sequence ID" value="MBC9934242.1"/>
    <property type="molecule type" value="Genomic_DNA"/>
</dbReference>
<protein>
    <submittedName>
        <fullName evidence="8">RagB/SusD family nutrient uptake outer membrane protein</fullName>
    </submittedName>
</protein>
<keyword evidence="3" id="KW-0732">Signal</keyword>
<evidence type="ECO:0000313" key="8">
    <source>
        <dbReference type="EMBL" id="MBC9934242.1"/>
    </source>
</evidence>
<evidence type="ECO:0000256" key="2">
    <source>
        <dbReference type="ARBA" id="ARBA00006275"/>
    </source>
</evidence>
<dbReference type="Gene3D" id="1.25.40.390">
    <property type="match status" value="1"/>
</dbReference>
<dbReference type="InterPro" id="IPR033985">
    <property type="entry name" value="SusD-like_N"/>
</dbReference>
<sequence>MKKTGIFLLAIAFASCTKVLDQTPEYTIAEDNFWLTAADAESAAVGIYPAVQSLAQQFPLAFDAASDAATALLINYAPFSQHGIPVDNPIVASYWQNNYTGIGRANDLLKNVPGMRDSLFTGNRKQELLGEARFLRAYFYFNLIKAYGPVPLVTQPYNSFNADFTIERSPVDVVFQQIIADLSIAESSLPTSYPTGADTRGRATQGTAKALLAKAYLSIKKYDSAAVKAQDVMNSTVYALVNGAIAYNNMFTVSGKNSTESIFEIQYVSSSAQANGLYSFYMPVNGIPAGQQTGGYQVTPTSKMMSLYPTGDIRKSATVGTSAGTTPVNYVCKFIRLTNGTEPNIIALRLADIILVRAEALDKLGNYADAVEMLNIIRRRAYGQPTTAPSAYDFPQAGETAADLTVAIETERLKELAFEGHRFYDLARTGRATAVLGISTDQTLWPIPLRELGRNPRLQQNHGY</sequence>